<dbReference type="Proteomes" id="UP000324222">
    <property type="component" value="Unassembled WGS sequence"/>
</dbReference>
<organism evidence="2 3">
    <name type="scientific">Portunus trituberculatus</name>
    <name type="common">Swimming crab</name>
    <name type="synonym">Neptunus trituberculatus</name>
    <dbReference type="NCBI Taxonomy" id="210409"/>
    <lineage>
        <taxon>Eukaryota</taxon>
        <taxon>Metazoa</taxon>
        <taxon>Ecdysozoa</taxon>
        <taxon>Arthropoda</taxon>
        <taxon>Crustacea</taxon>
        <taxon>Multicrustacea</taxon>
        <taxon>Malacostraca</taxon>
        <taxon>Eumalacostraca</taxon>
        <taxon>Eucarida</taxon>
        <taxon>Decapoda</taxon>
        <taxon>Pleocyemata</taxon>
        <taxon>Brachyura</taxon>
        <taxon>Eubrachyura</taxon>
        <taxon>Portunoidea</taxon>
        <taxon>Portunidae</taxon>
        <taxon>Portuninae</taxon>
        <taxon>Portunus</taxon>
    </lineage>
</organism>
<name>A0A5B7F8X5_PORTR</name>
<feature type="region of interest" description="Disordered" evidence="1">
    <location>
        <begin position="1"/>
        <end position="22"/>
    </location>
</feature>
<protein>
    <submittedName>
        <fullName evidence="2">Uncharacterized protein</fullName>
    </submittedName>
</protein>
<accession>A0A5B7F8X5</accession>
<evidence type="ECO:0000313" key="2">
    <source>
        <dbReference type="EMBL" id="MPC42035.1"/>
    </source>
</evidence>
<keyword evidence="3" id="KW-1185">Reference proteome</keyword>
<sequence>MEASRRWEPPMGSASNTSGTITSWRMSTPAGRLVTLVSAAFLFKRLENLGWLMDFFESSVLSSSGSFLKPSDWLGLNGFLERVGLLGEFWFCWAGWKDGRGAGLLPGILLVCSGVGELTWKRCTIGKLTGSCFVVLDEEILNVSLKQHRLYRAQHMPGRSSTTLTSPVWTRGRQSCCEFGRYVSNGLCACLAVLPAINQKLNQASCASLLSINVLCILYSRYGMLF</sequence>
<dbReference type="EMBL" id="VSRR010005284">
    <property type="protein sequence ID" value="MPC42035.1"/>
    <property type="molecule type" value="Genomic_DNA"/>
</dbReference>
<gene>
    <name evidence="2" type="ORF">E2C01_035649</name>
</gene>
<evidence type="ECO:0000256" key="1">
    <source>
        <dbReference type="SAM" id="MobiDB-lite"/>
    </source>
</evidence>
<feature type="compositionally biased region" description="Polar residues" evidence="1">
    <location>
        <begin position="13"/>
        <end position="22"/>
    </location>
</feature>
<proteinExistence type="predicted"/>
<comment type="caution">
    <text evidence="2">The sequence shown here is derived from an EMBL/GenBank/DDBJ whole genome shotgun (WGS) entry which is preliminary data.</text>
</comment>
<evidence type="ECO:0000313" key="3">
    <source>
        <dbReference type="Proteomes" id="UP000324222"/>
    </source>
</evidence>
<reference evidence="2 3" key="1">
    <citation type="submission" date="2019-05" db="EMBL/GenBank/DDBJ databases">
        <title>Another draft genome of Portunus trituberculatus and its Hox gene families provides insights of decapod evolution.</title>
        <authorList>
            <person name="Jeong J.-H."/>
            <person name="Song I."/>
            <person name="Kim S."/>
            <person name="Choi T."/>
            <person name="Kim D."/>
            <person name="Ryu S."/>
            <person name="Kim W."/>
        </authorList>
    </citation>
    <scope>NUCLEOTIDE SEQUENCE [LARGE SCALE GENOMIC DNA]</scope>
    <source>
        <tissue evidence="2">Muscle</tissue>
    </source>
</reference>
<dbReference type="AlphaFoldDB" id="A0A5B7F8X5"/>